<feature type="transmembrane region" description="Helical" evidence="1">
    <location>
        <begin position="40"/>
        <end position="61"/>
    </location>
</feature>
<keyword evidence="1" id="KW-0472">Membrane</keyword>
<organism evidence="2">
    <name type="scientific">marine sediment metagenome</name>
    <dbReference type="NCBI Taxonomy" id="412755"/>
    <lineage>
        <taxon>unclassified sequences</taxon>
        <taxon>metagenomes</taxon>
        <taxon>ecological metagenomes</taxon>
    </lineage>
</organism>
<reference evidence="2" key="1">
    <citation type="journal article" date="2014" name="Front. Microbiol.">
        <title>High frequency of phylogenetically diverse reductive dehalogenase-homologous genes in deep subseafloor sedimentary metagenomes.</title>
        <authorList>
            <person name="Kawai M."/>
            <person name="Futagami T."/>
            <person name="Toyoda A."/>
            <person name="Takaki Y."/>
            <person name="Nishi S."/>
            <person name="Hori S."/>
            <person name="Arai W."/>
            <person name="Tsubouchi T."/>
            <person name="Morono Y."/>
            <person name="Uchiyama I."/>
            <person name="Ito T."/>
            <person name="Fujiyama A."/>
            <person name="Inagaki F."/>
            <person name="Takami H."/>
        </authorList>
    </citation>
    <scope>NUCLEOTIDE SEQUENCE</scope>
    <source>
        <strain evidence="2">Expedition CK06-06</strain>
    </source>
</reference>
<accession>X0SVI6</accession>
<gene>
    <name evidence="2" type="ORF">S01H1_09826</name>
</gene>
<proteinExistence type="predicted"/>
<protein>
    <submittedName>
        <fullName evidence="2">Uncharacterized protein</fullName>
    </submittedName>
</protein>
<keyword evidence="1" id="KW-1133">Transmembrane helix</keyword>
<evidence type="ECO:0000313" key="2">
    <source>
        <dbReference type="EMBL" id="GAF67825.1"/>
    </source>
</evidence>
<sequence length="315" mass="35801">MQHLSDLSLLYENKLELFSYCYKMESSSTKSSKNKKTMRTLRIIFSVLLLVGLVLLFIFGMNANIQNGSQVLESIGLASESPCAINLDSPECTTAEFERWCKASSSRERRSICELYCETVQAPPDEYDPNEYEGRTPSEFCALRNYCFLIGTDNSEFSVCEEIDHNFCSYSGVNECFADVPDPDICQPLGFCGSYDFNNVCFEALYETGNQMIIDSCRTTCLFPETLPNPFSEYFYCTVLPEYKKMSPCYYDFGSPECQNNQNITEAFCTNNEVWCPNIFGYGSDGDIINKCMCLCRNSNKYSLTPYCEANPPFP</sequence>
<keyword evidence="1" id="KW-0812">Transmembrane</keyword>
<comment type="caution">
    <text evidence="2">The sequence shown here is derived from an EMBL/GenBank/DDBJ whole genome shotgun (WGS) entry which is preliminary data.</text>
</comment>
<dbReference type="AlphaFoldDB" id="X0SVI6"/>
<name>X0SVI6_9ZZZZ</name>
<evidence type="ECO:0000256" key="1">
    <source>
        <dbReference type="SAM" id="Phobius"/>
    </source>
</evidence>
<dbReference type="EMBL" id="BARS01005018">
    <property type="protein sequence ID" value="GAF67825.1"/>
    <property type="molecule type" value="Genomic_DNA"/>
</dbReference>